<keyword evidence="3" id="KW-0472">Membrane</keyword>
<comment type="caution">
    <text evidence="5">The sequence shown here is derived from an EMBL/GenBank/DDBJ whole genome shotgun (WGS) entry which is preliminary data.</text>
</comment>
<dbReference type="InterPro" id="IPR003599">
    <property type="entry name" value="Ig_sub"/>
</dbReference>
<dbReference type="InterPro" id="IPR007110">
    <property type="entry name" value="Ig-like_dom"/>
</dbReference>
<proteinExistence type="predicted"/>
<evidence type="ECO:0000313" key="5">
    <source>
        <dbReference type="EMBL" id="GFQ81369.1"/>
    </source>
</evidence>
<dbReference type="SUPFAM" id="SSF82895">
    <property type="entry name" value="TSP-1 type 1 repeat"/>
    <property type="match status" value="2"/>
</dbReference>
<dbReference type="SUPFAM" id="SSF48726">
    <property type="entry name" value="Immunoglobulin"/>
    <property type="match status" value="2"/>
</dbReference>
<dbReference type="PROSITE" id="PS50092">
    <property type="entry name" value="TSP1"/>
    <property type="match status" value="2"/>
</dbReference>
<feature type="domain" description="Ig-like" evidence="4">
    <location>
        <begin position="172"/>
        <end position="272"/>
    </location>
</feature>
<evidence type="ECO:0000313" key="6">
    <source>
        <dbReference type="Proteomes" id="UP000887116"/>
    </source>
</evidence>
<dbReference type="InterPro" id="IPR052065">
    <property type="entry name" value="Compl_asym_regulator"/>
</dbReference>
<dbReference type="PANTHER" id="PTHR22906:SF21">
    <property type="entry name" value="SEMA DOMAIN-CONTAINING PROTEIN"/>
    <property type="match status" value="1"/>
</dbReference>
<evidence type="ECO:0000259" key="4">
    <source>
        <dbReference type="PROSITE" id="PS50835"/>
    </source>
</evidence>
<organism evidence="5 6">
    <name type="scientific">Trichonephila clavata</name>
    <name type="common">Joro spider</name>
    <name type="synonym">Nephila clavata</name>
    <dbReference type="NCBI Taxonomy" id="2740835"/>
    <lineage>
        <taxon>Eukaryota</taxon>
        <taxon>Metazoa</taxon>
        <taxon>Ecdysozoa</taxon>
        <taxon>Arthropoda</taxon>
        <taxon>Chelicerata</taxon>
        <taxon>Arachnida</taxon>
        <taxon>Araneae</taxon>
        <taxon>Araneomorphae</taxon>
        <taxon>Entelegynae</taxon>
        <taxon>Araneoidea</taxon>
        <taxon>Nephilidae</taxon>
        <taxon>Trichonephila</taxon>
    </lineage>
</organism>
<dbReference type="InterPro" id="IPR036383">
    <property type="entry name" value="TSP1_rpt_sf"/>
</dbReference>
<dbReference type="SMART" id="SM00209">
    <property type="entry name" value="TSP1"/>
    <property type="match status" value="2"/>
</dbReference>
<dbReference type="Proteomes" id="UP000887116">
    <property type="component" value="Unassembled WGS sequence"/>
</dbReference>
<protein>
    <submittedName>
        <fullName evidence="5">Thrombospondin-1</fullName>
    </submittedName>
</protein>
<name>A0A8X6H7P4_TRICU</name>
<dbReference type="InterPro" id="IPR013783">
    <property type="entry name" value="Ig-like_fold"/>
</dbReference>
<dbReference type="PANTHER" id="PTHR22906">
    <property type="entry name" value="PROPERDIN"/>
    <property type="match status" value="1"/>
</dbReference>
<evidence type="ECO:0000256" key="1">
    <source>
        <dbReference type="ARBA" id="ARBA00022737"/>
    </source>
</evidence>
<keyword evidence="3" id="KW-1133">Transmembrane helix</keyword>
<dbReference type="CDD" id="cd00096">
    <property type="entry name" value="Ig"/>
    <property type="match status" value="1"/>
</dbReference>
<dbReference type="InterPro" id="IPR000884">
    <property type="entry name" value="TSP1_rpt"/>
</dbReference>
<keyword evidence="1" id="KW-0677">Repeat</keyword>
<dbReference type="Pfam" id="PF00090">
    <property type="entry name" value="TSP_1"/>
    <property type="match status" value="2"/>
</dbReference>
<keyword evidence="3" id="KW-0812">Transmembrane</keyword>
<keyword evidence="2" id="KW-1015">Disulfide bond</keyword>
<reference evidence="5" key="1">
    <citation type="submission" date="2020-07" db="EMBL/GenBank/DDBJ databases">
        <title>Multicomponent nature underlies the extraordinary mechanical properties of spider dragline silk.</title>
        <authorList>
            <person name="Kono N."/>
            <person name="Nakamura H."/>
            <person name="Mori M."/>
            <person name="Yoshida Y."/>
            <person name="Ohtoshi R."/>
            <person name="Malay A.D."/>
            <person name="Moran D.A.P."/>
            <person name="Tomita M."/>
            <person name="Numata K."/>
            <person name="Arakawa K."/>
        </authorList>
    </citation>
    <scope>NUCLEOTIDE SEQUENCE</scope>
</reference>
<keyword evidence="6" id="KW-1185">Reference proteome</keyword>
<dbReference type="FunFam" id="2.20.100.10:FF:000001">
    <property type="entry name" value="semaphorin-5A isoform X1"/>
    <property type="match status" value="1"/>
</dbReference>
<evidence type="ECO:0000256" key="3">
    <source>
        <dbReference type="SAM" id="Phobius"/>
    </source>
</evidence>
<feature type="transmembrane region" description="Helical" evidence="3">
    <location>
        <begin position="380"/>
        <end position="402"/>
    </location>
</feature>
<evidence type="ECO:0000256" key="2">
    <source>
        <dbReference type="ARBA" id="ARBA00023157"/>
    </source>
</evidence>
<dbReference type="OrthoDB" id="6430700at2759"/>
<dbReference type="InterPro" id="IPR036179">
    <property type="entry name" value="Ig-like_dom_sf"/>
</dbReference>
<dbReference type="Gene3D" id="2.60.40.10">
    <property type="entry name" value="Immunoglobulins"/>
    <property type="match status" value="1"/>
</dbReference>
<dbReference type="AlphaFoldDB" id="A0A8X6H7P4"/>
<gene>
    <name evidence="5" type="primary">Thbs1</name>
    <name evidence="5" type="ORF">TNCT_251571</name>
</gene>
<dbReference type="Gene3D" id="2.20.100.10">
    <property type="entry name" value="Thrombospondin type-1 (TSP1) repeat"/>
    <property type="match status" value="2"/>
</dbReference>
<accession>A0A8X6H7P4</accession>
<dbReference type="SMART" id="SM00409">
    <property type="entry name" value="IG"/>
    <property type="match status" value="2"/>
</dbReference>
<dbReference type="EMBL" id="BMAO01032327">
    <property type="protein sequence ID" value="GFQ81369.1"/>
    <property type="molecule type" value="Genomic_DNA"/>
</dbReference>
<sequence length="447" mass="51253">MYLKLDEGSTWFYPFVCDWPSYVSMKALRIFLLTFLFLLTTDAWRHKSKTTPATWSEWGEWDEHCSATCGIGVRRRTRSCSYKGNKRKLRCKGNLGQMKNCDTMTTCPVDGGWSTWVSWDCSASCGGGMGQKKRSCTNPRPMFGGKGCRGEAKDEGKCNEQKCPDQVYTLSPGTAQNLKDATERVHNSLEKPEESNVDLSCNPRVIEKIYKEYPTSVLFWTKDGKVLRVQLERMEVNFQQLTIQNLTLEDNGVYLCSMRYAPEVMKPVAVISLAAIPKVPIKVPEEESVSLNCGGAQLGTIYKDLTRSWFFESKVYKDFGNASLLRNKEFEITNVTSNMTGTWRCKIRDLKRGWAWTMNIVRLETLPPLPWYLKLLRRKILLAMIGISLCIFLVFFCMWVGYQVSKAREGYLADFEVWRQIAEYETPSADELESGSEEEMSLIFNDY</sequence>
<dbReference type="PROSITE" id="PS50835">
    <property type="entry name" value="IG_LIKE"/>
    <property type="match status" value="1"/>
</dbReference>